<comment type="caution">
    <text evidence="1">The sequence shown here is derived from an EMBL/GenBank/DDBJ whole genome shotgun (WGS) entry which is preliminary data.</text>
</comment>
<sequence>MEMKDLEQINRILQDHERRLTLIEKGKTNVKVKSGKKSLSKHII</sequence>
<name>X1PA25_9ZZZZ</name>
<reference evidence="1" key="1">
    <citation type="journal article" date="2014" name="Front. Microbiol.">
        <title>High frequency of phylogenetically diverse reductive dehalogenase-homologous genes in deep subseafloor sedimentary metagenomes.</title>
        <authorList>
            <person name="Kawai M."/>
            <person name="Futagami T."/>
            <person name="Toyoda A."/>
            <person name="Takaki Y."/>
            <person name="Nishi S."/>
            <person name="Hori S."/>
            <person name="Arai W."/>
            <person name="Tsubouchi T."/>
            <person name="Morono Y."/>
            <person name="Uchiyama I."/>
            <person name="Ito T."/>
            <person name="Fujiyama A."/>
            <person name="Inagaki F."/>
            <person name="Takami H."/>
        </authorList>
    </citation>
    <scope>NUCLEOTIDE SEQUENCE</scope>
    <source>
        <strain evidence="1">Expedition CK06-06</strain>
    </source>
</reference>
<protein>
    <submittedName>
        <fullName evidence="1">Uncharacterized protein</fullName>
    </submittedName>
</protein>
<accession>X1PA25</accession>
<proteinExistence type="predicted"/>
<dbReference type="AlphaFoldDB" id="X1PA25"/>
<feature type="non-terminal residue" evidence="1">
    <location>
        <position position="44"/>
    </location>
</feature>
<organism evidence="1">
    <name type="scientific">marine sediment metagenome</name>
    <dbReference type="NCBI Taxonomy" id="412755"/>
    <lineage>
        <taxon>unclassified sequences</taxon>
        <taxon>metagenomes</taxon>
        <taxon>ecological metagenomes</taxon>
    </lineage>
</organism>
<gene>
    <name evidence="1" type="ORF">S06H3_40668</name>
</gene>
<dbReference type="EMBL" id="BARV01024980">
    <property type="protein sequence ID" value="GAI39316.1"/>
    <property type="molecule type" value="Genomic_DNA"/>
</dbReference>
<evidence type="ECO:0000313" key="1">
    <source>
        <dbReference type="EMBL" id="GAI39316.1"/>
    </source>
</evidence>